<evidence type="ECO:0000313" key="1">
    <source>
        <dbReference type="EMBL" id="KIJ97302.1"/>
    </source>
</evidence>
<organism evidence="1 2">
    <name type="scientific">Laccaria amethystina LaAM-08-1</name>
    <dbReference type="NCBI Taxonomy" id="1095629"/>
    <lineage>
        <taxon>Eukaryota</taxon>
        <taxon>Fungi</taxon>
        <taxon>Dikarya</taxon>
        <taxon>Basidiomycota</taxon>
        <taxon>Agaricomycotina</taxon>
        <taxon>Agaricomycetes</taxon>
        <taxon>Agaricomycetidae</taxon>
        <taxon>Agaricales</taxon>
        <taxon>Agaricineae</taxon>
        <taxon>Hydnangiaceae</taxon>
        <taxon>Laccaria</taxon>
    </lineage>
</organism>
<gene>
    <name evidence="1" type="ORF">K443DRAFT_124130</name>
</gene>
<evidence type="ECO:0000313" key="2">
    <source>
        <dbReference type="Proteomes" id="UP000054477"/>
    </source>
</evidence>
<dbReference type="EMBL" id="KN838697">
    <property type="protein sequence ID" value="KIJ97302.1"/>
    <property type="molecule type" value="Genomic_DNA"/>
</dbReference>
<reference evidence="2" key="2">
    <citation type="submission" date="2015-01" db="EMBL/GenBank/DDBJ databases">
        <title>Evolutionary Origins and Diversification of the Mycorrhizal Mutualists.</title>
        <authorList>
            <consortium name="DOE Joint Genome Institute"/>
            <consortium name="Mycorrhizal Genomics Consortium"/>
            <person name="Kohler A."/>
            <person name="Kuo A."/>
            <person name="Nagy L.G."/>
            <person name="Floudas D."/>
            <person name="Copeland A."/>
            <person name="Barry K.W."/>
            <person name="Cichocki N."/>
            <person name="Veneault-Fourrey C."/>
            <person name="LaButti K."/>
            <person name="Lindquist E.A."/>
            <person name="Lipzen A."/>
            <person name="Lundell T."/>
            <person name="Morin E."/>
            <person name="Murat C."/>
            <person name="Riley R."/>
            <person name="Ohm R."/>
            <person name="Sun H."/>
            <person name="Tunlid A."/>
            <person name="Henrissat B."/>
            <person name="Grigoriev I.V."/>
            <person name="Hibbett D.S."/>
            <person name="Martin F."/>
        </authorList>
    </citation>
    <scope>NUCLEOTIDE SEQUENCE [LARGE SCALE GENOMIC DNA]</scope>
    <source>
        <strain evidence="2">LaAM-08-1</strain>
    </source>
</reference>
<protein>
    <submittedName>
        <fullName evidence="1">Uncharacterized protein</fullName>
    </submittedName>
</protein>
<dbReference type="AlphaFoldDB" id="A0A0C9XMJ9"/>
<keyword evidence="2" id="KW-1185">Reference proteome</keyword>
<proteinExistence type="predicted"/>
<reference evidence="1 2" key="1">
    <citation type="submission" date="2014-04" db="EMBL/GenBank/DDBJ databases">
        <authorList>
            <consortium name="DOE Joint Genome Institute"/>
            <person name="Kuo A."/>
            <person name="Kohler A."/>
            <person name="Nagy L.G."/>
            <person name="Floudas D."/>
            <person name="Copeland A."/>
            <person name="Barry K.W."/>
            <person name="Cichocki N."/>
            <person name="Veneault-Fourrey C."/>
            <person name="LaButti K."/>
            <person name="Lindquist E.A."/>
            <person name="Lipzen A."/>
            <person name="Lundell T."/>
            <person name="Morin E."/>
            <person name="Murat C."/>
            <person name="Sun H."/>
            <person name="Tunlid A."/>
            <person name="Henrissat B."/>
            <person name="Grigoriev I.V."/>
            <person name="Hibbett D.S."/>
            <person name="Martin F."/>
            <person name="Nordberg H.P."/>
            <person name="Cantor M.N."/>
            <person name="Hua S.X."/>
        </authorList>
    </citation>
    <scope>NUCLEOTIDE SEQUENCE [LARGE SCALE GENOMIC DNA]</scope>
    <source>
        <strain evidence="1 2">LaAM-08-1</strain>
    </source>
</reference>
<accession>A0A0C9XMJ9</accession>
<dbReference type="HOGENOM" id="CLU_2171470_0_0_1"/>
<sequence>MCIVIPRKTVTPSKQVLGPCTKDGFLEGFKGDVDPKIDQKKSPSSVEPPGFFILRCVCFHKAYPSLVIDHIVIPRKTATPSKQLLSVNDYQNTSKMGGSLKATSCNRLRE</sequence>
<name>A0A0C9XMJ9_9AGAR</name>
<dbReference type="Proteomes" id="UP000054477">
    <property type="component" value="Unassembled WGS sequence"/>
</dbReference>